<feature type="DNA-binding region" description="HMG box" evidence="3">
    <location>
        <begin position="1"/>
        <end position="64"/>
    </location>
</feature>
<dbReference type="Pfam" id="PF00505">
    <property type="entry name" value="HMG_box"/>
    <property type="match status" value="1"/>
</dbReference>
<protein>
    <recommendedName>
        <fullName evidence="4">HMG box domain-containing protein</fullName>
    </recommendedName>
</protein>
<dbReference type="InterPro" id="IPR051965">
    <property type="entry name" value="ChromReg_NeuronalGeneExpr"/>
</dbReference>
<accession>A0AAN8L3R7</accession>
<evidence type="ECO:0000256" key="2">
    <source>
        <dbReference type="ARBA" id="ARBA00023242"/>
    </source>
</evidence>
<dbReference type="CDD" id="cd21980">
    <property type="entry name" value="HMG-box_HMG20"/>
    <property type="match status" value="1"/>
</dbReference>
<comment type="caution">
    <text evidence="5">The sequence shown here is derived from an EMBL/GenBank/DDBJ whole genome shotgun (WGS) entry which is preliminary data.</text>
</comment>
<name>A0AAN8L3R7_9TELE</name>
<sequence>MGYVIFVHEQKLQLREEHPDLPFTEISHMLGLQWSQLGPNDKQKYNHEAEKDKQRYITELTDYQNTEAYKDLFRRKALSRGPKLCGLQGVETEMEEETMALNPIDVSNLTAPLSTQAILTFT</sequence>
<dbReference type="InterPro" id="IPR036910">
    <property type="entry name" value="HMG_box_dom_sf"/>
</dbReference>
<dbReference type="PANTHER" id="PTHR46040:SF4">
    <property type="entry name" value="HMG BOX DOMAIN-CONTAINING PROTEIN"/>
    <property type="match status" value="1"/>
</dbReference>
<dbReference type="PROSITE" id="PS50118">
    <property type="entry name" value="HMG_BOX_2"/>
    <property type="match status" value="1"/>
</dbReference>
<keyword evidence="6" id="KW-1185">Reference proteome</keyword>
<feature type="domain" description="HMG box" evidence="4">
    <location>
        <begin position="1"/>
        <end position="64"/>
    </location>
</feature>
<dbReference type="EMBL" id="JAGTTL010000030">
    <property type="protein sequence ID" value="KAK6298331.1"/>
    <property type="molecule type" value="Genomic_DNA"/>
</dbReference>
<evidence type="ECO:0000313" key="5">
    <source>
        <dbReference type="EMBL" id="KAK6298331.1"/>
    </source>
</evidence>
<evidence type="ECO:0000259" key="4">
    <source>
        <dbReference type="PROSITE" id="PS50118"/>
    </source>
</evidence>
<proteinExistence type="predicted"/>
<dbReference type="SMART" id="SM00398">
    <property type="entry name" value="HMG"/>
    <property type="match status" value="1"/>
</dbReference>
<keyword evidence="2 3" id="KW-0539">Nucleus</keyword>
<evidence type="ECO:0000256" key="1">
    <source>
        <dbReference type="ARBA" id="ARBA00023125"/>
    </source>
</evidence>
<dbReference type="GO" id="GO:0005634">
    <property type="term" value="C:nucleus"/>
    <property type="evidence" value="ECO:0007669"/>
    <property type="project" value="UniProtKB-UniRule"/>
</dbReference>
<dbReference type="Gene3D" id="1.10.30.10">
    <property type="entry name" value="High mobility group box domain"/>
    <property type="match status" value="1"/>
</dbReference>
<dbReference type="InterPro" id="IPR009071">
    <property type="entry name" value="HMG_box_dom"/>
</dbReference>
<evidence type="ECO:0000313" key="6">
    <source>
        <dbReference type="Proteomes" id="UP001356427"/>
    </source>
</evidence>
<dbReference type="GO" id="GO:0010468">
    <property type="term" value="P:regulation of gene expression"/>
    <property type="evidence" value="ECO:0007669"/>
    <property type="project" value="TreeGrafter"/>
</dbReference>
<evidence type="ECO:0000256" key="3">
    <source>
        <dbReference type="PROSITE-ProRule" id="PRU00267"/>
    </source>
</evidence>
<dbReference type="Proteomes" id="UP001356427">
    <property type="component" value="Unassembled WGS sequence"/>
</dbReference>
<gene>
    <name evidence="5" type="ORF">J4Q44_G00313860</name>
</gene>
<reference evidence="5 6" key="1">
    <citation type="submission" date="2021-04" db="EMBL/GenBank/DDBJ databases">
        <authorList>
            <person name="De Guttry C."/>
            <person name="Zahm M."/>
            <person name="Klopp C."/>
            <person name="Cabau C."/>
            <person name="Louis A."/>
            <person name="Berthelot C."/>
            <person name="Parey E."/>
            <person name="Roest Crollius H."/>
            <person name="Montfort J."/>
            <person name="Robinson-Rechavi M."/>
            <person name="Bucao C."/>
            <person name="Bouchez O."/>
            <person name="Gislard M."/>
            <person name="Lluch J."/>
            <person name="Milhes M."/>
            <person name="Lampietro C."/>
            <person name="Lopez Roques C."/>
            <person name="Donnadieu C."/>
            <person name="Braasch I."/>
            <person name="Desvignes T."/>
            <person name="Postlethwait J."/>
            <person name="Bobe J."/>
            <person name="Wedekind C."/>
            <person name="Guiguen Y."/>
        </authorList>
    </citation>
    <scope>NUCLEOTIDE SEQUENCE [LARGE SCALE GENOMIC DNA]</scope>
    <source>
        <strain evidence="5">Cs_M1</strain>
        <tissue evidence="5">Blood</tissue>
    </source>
</reference>
<dbReference type="GO" id="GO:0003677">
    <property type="term" value="F:DNA binding"/>
    <property type="evidence" value="ECO:0007669"/>
    <property type="project" value="UniProtKB-UniRule"/>
</dbReference>
<organism evidence="5 6">
    <name type="scientific">Coregonus suidteri</name>
    <dbReference type="NCBI Taxonomy" id="861788"/>
    <lineage>
        <taxon>Eukaryota</taxon>
        <taxon>Metazoa</taxon>
        <taxon>Chordata</taxon>
        <taxon>Craniata</taxon>
        <taxon>Vertebrata</taxon>
        <taxon>Euteleostomi</taxon>
        <taxon>Actinopterygii</taxon>
        <taxon>Neopterygii</taxon>
        <taxon>Teleostei</taxon>
        <taxon>Protacanthopterygii</taxon>
        <taxon>Salmoniformes</taxon>
        <taxon>Salmonidae</taxon>
        <taxon>Coregoninae</taxon>
        <taxon>Coregonus</taxon>
    </lineage>
</organism>
<dbReference type="SUPFAM" id="SSF47095">
    <property type="entry name" value="HMG-box"/>
    <property type="match status" value="1"/>
</dbReference>
<dbReference type="PANTHER" id="PTHR46040">
    <property type="entry name" value="HIGH MOBILITY GROUP PROTEIN 2"/>
    <property type="match status" value="1"/>
</dbReference>
<keyword evidence="1 3" id="KW-0238">DNA-binding</keyword>
<dbReference type="AlphaFoldDB" id="A0AAN8L3R7"/>